<dbReference type="STRING" id="1263015.BN580_01271"/>
<protein>
    <submittedName>
        <fullName evidence="2">DUF177 domain-containing protein</fullName>
    </submittedName>
    <submittedName>
        <fullName evidence="1">Putative ACR COG1399</fullName>
    </submittedName>
</protein>
<accession>R6TMX6</accession>
<proteinExistence type="predicted"/>
<name>R6TMX6_9BACT</name>
<reference evidence="1" key="1">
    <citation type="submission" date="2012-11" db="EMBL/GenBank/DDBJ databases">
        <title>Dependencies among metagenomic species, viruses, plasmids and units of genetic variation.</title>
        <authorList>
            <person name="Nielsen H.B."/>
            <person name="Almeida M."/>
            <person name="Juncker A.S."/>
            <person name="Rasmussen S."/>
            <person name="Li J."/>
            <person name="Sunagawa S."/>
            <person name="Plichta D."/>
            <person name="Gautier L."/>
            <person name="Le Chatelier E."/>
            <person name="Peletier E."/>
            <person name="Bonde I."/>
            <person name="Nielsen T."/>
            <person name="Manichanh C."/>
            <person name="Arumugam M."/>
            <person name="Batto J."/>
            <person name="Santos M.B.Q.D."/>
            <person name="Blom N."/>
            <person name="Borruel N."/>
            <person name="Burgdorf K.S."/>
            <person name="Boumezbeur F."/>
            <person name="Casellas F."/>
            <person name="Dore J."/>
            <person name="Guarner F."/>
            <person name="Hansen T."/>
            <person name="Hildebrand F."/>
            <person name="Kaas R.S."/>
            <person name="Kennedy S."/>
            <person name="Kristiansen K."/>
            <person name="Kultima J.R."/>
            <person name="Leonard P."/>
            <person name="Levenez F."/>
            <person name="Lund O."/>
            <person name="Moumen B."/>
            <person name="Le Paslier D."/>
            <person name="Pons N."/>
            <person name="Pedersen O."/>
            <person name="Prifti E."/>
            <person name="Qin J."/>
            <person name="Raes J."/>
            <person name="Tap J."/>
            <person name="Tims S."/>
            <person name="Ussery D.W."/>
            <person name="Yamada T."/>
            <person name="MetaHit consortium"/>
            <person name="Renault P."/>
            <person name="Sicheritz-Ponten T."/>
            <person name="Bork P."/>
            <person name="Wang J."/>
            <person name="Brunak S."/>
            <person name="Ehrlich S.D."/>
        </authorList>
    </citation>
    <scope>NUCLEOTIDE SEQUENCE [LARGE SCALE GENOMIC DNA]</scope>
</reference>
<dbReference type="InterPro" id="IPR003772">
    <property type="entry name" value="YceD"/>
</dbReference>
<dbReference type="Pfam" id="PF02620">
    <property type="entry name" value="YceD"/>
    <property type="match status" value="1"/>
</dbReference>
<dbReference type="EMBL" id="CBFW010000165">
    <property type="protein sequence ID" value="CDC73540.1"/>
    <property type="molecule type" value="Genomic_DNA"/>
</dbReference>
<reference evidence="2 4" key="2">
    <citation type="submission" date="2022-03" db="EMBL/GenBank/DDBJ databases">
        <title>Metagenome-assembled genomes from swine fecal metagenomes.</title>
        <authorList>
            <person name="Holman D.B."/>
            <person name="Kommadath A."/>
        </authorList>
    </citation>
    <scope>NUCLEOTIDE SEQUENCE [LARGE SCALE GENOMIC DNA]</scope>
    <source>
        <strain evidence="2">SUG147</strain>
    </source>
</reference>
<evidence type="ECO:0000313" key="1">
    <source>
        <dbReference type="EMBL" id="CDC73540.1"/>
    </source>
</evidence>
<evidence type="ECO:0000313" key="2">
    <source>
        <dbReference type="EMBL" id="MCI5756556.1"/>
    </source>
</evidence>
<dbReference type="EMBL" id="JALEMU010000162">
    <property type="protein sequence ID" value="MCI5756556.1"/>
    <property type="molecule type" value="Genomic_DNA"/>
</dbReference>
<gene>
    <name evidence="1" type="ORF">BN580_01271</name>
    <name evidence="2" type="ORF">MR241_09730</name>
</gene>
<dbReference type="PANTHER" id="PTHR34374:SF1">
    <property type="entry name" value="LARGE RIBOSOMAL RNA SUBUNIT ACCUMULATION PROTEIN YCED HOMOLOG 1, CHLOROPLASTIC"/>
    <property type="match status" value="1"/>
</dbReference>
<comment type="caution">
    <text evidence="1">The sequence shown here is derived from an EMBL/GenBank/DDBJ whole genome shotgun (WGS) entry which is preliminary data.</text>
</comment>
<dbReference type="Proteomes" id="UP001139365">
    <property type="component" value="Unassembled WGS sequence"/>
</dbReference>
<sequence length="167" mass="18542">MRVDMTPILSGKTDRLSFSFDWNGAAELFPDTAFSGPVRVTGSVVNRSGYMLLTLQAEAEYETRCARCLEKLHRKITLDLEKNAALKNDIREDDDDTVPVADSAIELDGPAGELLFLGLPTRDLCREDCRGLCPKCGKNLNEGDCGCDRKEIDPRLAVLKKFLDTDQ</sequence>
<evidence type="ECO:0000313" key="3">
    <source>
        <dbReference type="Proteomes" id="UP000017938"/>
    </source>
</evidence>
<dbReference type="Proteomes" id="UP000017938">
    <property type="component" value="Unassembled WGS sequence"/>
</dbReference>
<dbReference type="PANTHER" id="PTHR34374">
    <property type="entry name" value="LARGE RIBOSOMAL RNA SUBUNIT ACCUMULATION PROTEIN YCED HOMOLOG 1, CHLOROPLASTIC"/>
    <property type="match status" value="1"/>
</dbReference>
<organism evidence="1 3">
    <name type="scientific">Candidatus Colimorpha enterica</name>
    <dbReference type="NCBI Taxonomy" id="3083063"/>
    <lineage>
        <taxon>Bacteria</taxon>
        <taxon>Pseudomonadati</taxon>
        <taxon>Bacteroidota</taxon>
        <taxon>Bacteroidia</taxon>
        <taxon>Bacteroidales</taxon>
        <taxon>Candidatus Colimorpha</taxon>
    </lineage>
</organism>
<evidence type="ECO:0000313" key="4">
    <source>
        <dbReference type="Proteomes" id="UP001139365"/>
    </source>
</evidence>
<dbReference type="AlphaFoldDB" id="R6TMX6"/>